<gene>
    <name evidence="1" type="ORF">PBRASI_LOCUS9287</name>
</gene>
<organism evidence="1 2">
    <name type="scientific">Paraglomus brasilianum</name>
    <dbReference type="NCBI Taxonomy" id="144538"/>
    <lineage>
        <taxon>Eukaryota</taxon>
        <taxon>Fungi</taxon>
        <taxon>Fungi incertae sedis</taxon>
        <taxon>Mucoromycota</taxon>
        <taxon>Glomeromycotina</taxon>
        <taxon>Glomeromycetes</taxon>
        <taxon>Paraglomerales</taxon>
        <taxon>Paraglomeraceae</taxon>
        <taxon>Paraglomus</taxon>
    </lineage>
</organism>
<reference evidence="1" key="1">
    <citation type="submission" date="2021-06" db="EMBL/GenBank/DDBJ databases">
        <authorList>
            <person name="Kallberg Y."/>
            <person name="Tangrot J."/>
            <person name="Rosling A."/>
        </authorList>
    </citation>
    <scope>NUCLEOTIDE SEQUENCE</scope>
    <source>
        <strain evidence="1">BR232B</strain>
    </source>
</reference>
<sequence>MIQDRSARINNVLAAFEQVRQESQYNLLQAHMRKVCKVNKADVKQVQQCMGGLTYHTEAVPPDANIPRPTLVEKDWAPNELLALGAIFKYHKIEFLYVNKYGHSRRPYIFGGKKLDEIMFKMF</sequence>
<dbReference type="EMBL" id="CAJVPI010001950">
    <property type="protein sequence ID" value="CAG8631692.1"/>
    <property type="molecule type" value="Genomic_DNA"/>
</dbReference>
<dbReference type="AlphaFoldDB" id="A0A9N9GWK3"/>
<keyword evidence="2" id="KW-1185">Reference proteome</keyword>
<comment type="caution">
    <text evidence="1">The sequence shown here is derived from an EMBL/GenBank/DDBJ whole genome shotgun (WGS) entry which is preliminary data.</text>
</comment>
<proteinExistence type="predicted"/>
<dbReference type="OrthoDB" id="2437540at2759"/>
<accession>A0A9N9GWK3</accession>
<evidence type="ECO:0000313" key="2">
    <source>
        <dbReference type="Proteomes" id="UP000789739"/>
    </source>
</evidence>
<dbReference type="Proteomes" id="UP000789739">
    <property type="component" value="Unassembled WGS sequence"/>
</dbReference>
<name>A0A9N9GWK3_9GLOM</name>
<protein>
    <submittedName>
        <fullName evidence="1">8670_t:CDS:1</fullName>
    </submittedName>
</protein>
<evidence type="ECO:0000313" key="1">
    <source>
        <dbReference type="EMBL" id="CAG8631692.1"/>
    </source>
</evidence>